<dbReference type="InterPro" id="IPR050312">
    <property type="entry name" value="IolE/XylAMocC-like"/>
</dbReference>
<dbReference type="KEGG" id="thu:AC731_016975"/>
<accession>A0A127K942</accession>
<dbReference type="Proteomes" id="UP000036902">
    <property type="component" value="Chromosome"/>
</dbReference>
<name>A0A127K942_9RHOO</name>
<dbReference type="InterPro" id="IPR036237">
    <property type="entry name" value="Xyl_isomerase-like_sf"/>
</dbReference>
<dbReference type="Pfam" id="PF01261">
    <property type="entry name" value="AP_endonuc_2"/>
    <property type="match status" value="1"/>
</dbReference>
<dbReference type="SUPFAM" id="SSF51658">
    <property type="entry name" value="Xylose isomerase-like"/>
    <property type="match status" value="1"/>
</dbReference>
<reference evidence="3" key="1">
    <citation type="submission" date="2016-03" db="EMBL/GenBank/DDBJ databases">
        <authorList>
            <person name="Ma C."/>
            <person name="Zhou S."/>
            <person name="Yang G."/>
        </authorList>
    </citation>
    <scope>NUCLEOTIDE SEQUENCE [LARGE SCALE GENOMIC DNA]</scope>
    <source>
        <strain evidence="3">SgZ-1</strain>
    </source>
</reference>
<keyword evidence="2" id="KW-0540">Nuclease</keyword>
<dbReference type="GO" id="GO:0004519">
    <property type="term" value="F:endonuclease activity"/>
    <property type="evidence" value="ECO:0007669"/>
    <property type="project" value="UniProtKB-KW"/>
</dbReference>
<dbReference type="AlphaFoldDB" id="A0A127K942"/>
<evidence type="ECO:0000259" key="1">
    <source>
        <dbReference type="Pfam" id="PF01261"/>
    </source>
</evidence>
<keyword evidence="2" id="KW-0378">Hydrolase</keyword>
<dbReference type="STRING" id="1134435.AC731_016975"/>
<dbReference type="PANTHER" id="PTHR12110">
    <property type="entry name" value="HYDROXYPYRUVATE ISOMERASE"/>
    <property type="match status" value="1"/>
</dbReference>
<sequence length="269" mass="29083">MNRPLSLAALTVLDLSPADMVSCAAWAGYSHVGLRLNPATPTEAHYPTIGDTPVIRDVLARLQDTGVKVLDIEILRLKPDTRVTDFEAFFETGARLGAQHVLLAGNDPDHARLVDNFGATCDLAARYGLAAHLEPMPWTDVRNVAEADTIIRAAGRDNAGIIVDPIHFDRSGDTIEGLAAIPPSRFRYMQFCDAPAARPTSTEEILFQARAERLPPAEGGLPLRELLGALPAGIALSIEVPQMALARTVGPFQRARRLREACQHLLASC</sequence>
<feature type="domain" description="Xylose isomerase-like TIM barrel" evidence="1">
    <location>
        <begin position="25"/>
        <end position="265"/>
    </location>
</feature>
<keyword evidence="3" id="KW-1185">Reference proteome</keyword>
<keyword evidence="2" id="KW-0255">Endonuclease</keyword>
<proteinExistence type="predicted"/>
<organism evidence="2 3">
    <name type="scientific">Thauera humireducens</name>
    <dbReference type="NCBI Taxonomy" id="1134435"/>
    <lineage>
        <taxon>Bacteria</taxon>
        <taxon>Pseudomonadati</taxon>
        <taxon>Pseudomonadota</taxon>
        <taxon>Betaproteobacteria</taxon>
        <taxon>Rhodocyclales</taxon>
        <taxon>Zoogloeaceae</taxon>
        <taxon>Thauera</taxon>
    </lineage>
</organism>
<evidence type="ECO:0000313" key="2">
    <source>
        <dbReference type="EMBL" id="AMO38485.1"/>
    </source>
</evidence>
<evidence type="ECO:0000313" key="3">
    <source>
        <dbReference type="Proteomes" id="UP000036902"/>
    </source>
</evidence>
<gene>
    <name evidence="2" type="ORF">AC731_016975</name>
</gene>
<dbReference type="PANTHER" id="PTHR12110:SF48">
    <property type="entry name" value="BLL3656 PROTEIN"/>
    <property type="match status" value="1"/>
</dbReference>
<dbReference type="InterPro" id="IPR013022">
    <property type="entry name" value="Xyl_isomerase-like_TIM-brl"/>
</dbReference>
<dbReference type="Gene3D" id="3.20.20.150">
    <property type="entry name" value="Divalent-metal-dependent TIM barrel enzymes"/>
    <property type="match status" value="1"/>
</dbReference>
<protein>
    <submittedName>
        <fullName evidence="2">AP endonuclease</fullName>
    </submittedName>
</protein>
<dbReference type="RefSeq" id="WP_048707879.1">
    <property type="nucleotide sequence ID" value="NZ_CP014646.1"/>
</dbReference>
<dbReference type="EMBL" id="CP014646">
    <property type="protein sequence ID" value="AMO38485.1"/>
    <property type="molecule type" value="Genomic_DNA"/>
</dbReference>